<dbReference type="CDD" id="cd07505">
    <property type="entry name" value="HAD_BPGM-like"/>
    <property type="match status" value="1"/>
</dbReference>
<dbReference type="InterPro" id="IPR050155">
    <property type="entry name" value="HAD-like_hydrolase_sf"/>
</dbReference>
<evidence type="ECO:0000313" key="1">
    <source>
        <dbReference type="EMBL" id="MBO7747139.1"/>
    </source>
</evidence>
<dbReference type="GO" id="GO:0016787">
    <property type="term" value="F:hydrolase activity"/>
    <property type="evidence" value="ECO:0007669"/>
    <property type="project" value="UniProtKB-KW"/>
</dbReference>
<dbReference type="SFLD" id="SFLDS00003">
    <property type="entry name" value="Haloacid_Dehalogenase"/>
    <property type="match status" value="1"/>
</dbReference>
<name>A0ABS3WFN8_9BACL</name>
<proteinExistence type="predicted"/>
<dbReference type="Proteomes" id="UP000670947">
    <property type="component" value="Unassembled WGS sequence"/>
</dbReference>
<keyword evidence="1" id="KW-0378">Hydrolase</keyword>
<dbReference type="PANTHER" id="PTHR43434">
    <property type="entry name" value="PHOSPHOGLYCOLATE PHOSPHATASE"/>
    <property type="match status" value="1"/>
</dbReference>
<keyword evidence="2" id="KW-1185">Reference proteome</keyword>
<accession>A0ABS3WFN8</accession>
<reference evidence="1 2" key="1">
    <citation type="submission" date="2021-03" db="EMBL/GenBank/DDBJ databases">
        <title>Paenibacillus artemisicola MWE-103 whole genome sequence.</title>
        <authorList>
            <person name="Ham Y.J."/>
        </authorList>
    </citation>
    <scope>NUCLEOTIDE SEQUENCE [LARGE SCALE GENOMIC DNA]</scope>
    <source>
        <strain evidence="1 2">MWE-103</strain>
    </source>
</reference>
<protein>
    <submittedName>
        <fullName evidence="1">HAD family hydrolase</fullName>
    </submittedName>
</protein>
<gene>
    <name evidence="1" type="ORF">I8J29_23335</name>
</gene>
<organism evidence="1 2">
    <name type="scientific">Paenibacillus artemisiicola</name>
    <dbReference type="NCBI Taxonomy" id="1172618"/>
    <lineage>
        <taxon>Bacteria</taxon>
        <taxon>Bacillati</taxon>
        <taxon>Bacillota</taxon>
        <taxon>Bacilli</taxon>
        <taxon>Bacillales</taxon>
        <taxon>Paenibacillaceae</taxon>
        <taxon>Paenibacillus</taxon>
    </lineage>
</organism>
<dbReference type="SFLD" id="SFLDG01129">
    <property type="entry name" value="C1.5:_HAD__Beta-PGM__Phosphata"/>
    <property type="match status" value="1"/>
</dbReference>
<dbReference type="InterPro" id="IPR006439">
    <property type="entry name" value="HAD-SF_hydro_IA"/>
</dbReference>
<dbReference type="RefSeq" id="WP_208849859.1">
    <property type="nucleotide sequence ID" value="NZ_JAGGDJ010000028.1"/>
</dbReference>
<dbReference type="Gene3D" id="1.10.150.240">
    <property type="entry name" value="Putative phosphatase, domain 2"/>
    <property type="match status" value="1"/>
</dbReference>
<dbReference type="EMBL" id="JAGGDJ010000028">
    <property type="protein sequence ID" value="MBO7747139.1"/>
    <property type="molecule type" value="Genomic_DNA"/>
</dbReference>
<dbReference type="InterPro" id="IPR023198">
    <property type="entry name" value="PGP-like_dom2"/>
</dbReference>
<evidence type="ECO:0000313" key="2">
    <source>
        <dbReference type="Proteomes" id="UP000670947"/>
    </source>
</evidence>
<dbReference type="SUPFAM" id="SSF56784">
    <property type="entry name" value="HAD-like"/>
    <property type="match status" value="1"/>
</dbReference>
<dbReference type="PANTHER" id="PTHR43434:SF1">
    <property type="entry name" value="PHOSPHOGLYCOLATE PHOSPHATASE"/>
    <property type="match status" value="1"/>
</dbReference>
<dbReference type="Pfam" id="PF00702">
    <property type="entry name" value="Hydrolase"/>
    <property type="match status" value="1"/>
</dbReference>
<dbReference type="NCBIfam" id="TIGR01549">
    <property type="entry name" value="HAD-SF-IA-v1"/>
    <property type="match status" value="1"/>
</dbReference>
<sequence>MALLRAAGAEVPVQAILFDKDGTLLDFVYTWGNWSEQLLARFSHELEARKLRPIEVDSDTLWGTRRSADGEMTDYDRNGPLAMGTVGELLAVLTWQGYRSGLSWAEAKVLARECASYANERLAQGRTVKPLEGVAAFLAQCRRAGLALGVVTADETETALEHLGWLGFGHYFDVCIGADRTERGKPFPDMVELACGKLGLPCSRVAVIGDTNGDMRMAKAAGAALAIGIAGPDGAGAELLADADAIIVSYGELAVLEGES</sequence>
<dbReference type="InterPro" id="IPR023214">
    <property type="entry name" value="HAD_sf"/>
</dbReference>
<dbReference type="InterPro" id="IPR036412">
    <property type="entry name" value="HAD-like_sf"/>
</dbReference>
<comment type="caution">
    <text evidence="1">The sequence shown here is derived from an EMBL/GenBank/DDBJ whole genome shotgun (WGS) entry which is preliminary data.</text>
</comment>
<dbReference type="Gene3D" id="3.40.50.1000">
    <property type="entry name" value="HAD superfamily/HAD-like"/>
    <property type="match status" value="1"/>
</dbReference>